<accession>X0YRW9</accession>
<reference evidence="1" key="1">
    <citation type="journal article" date="2014" name="Front. Microbiol.">
        <title>High frequency of phylogenetically diverse reductive dehalogenase-homologous genes in deep subseafloor sedimentary metagenomes.</title>
        <authorList>
            <person name="Kawai M."/>
            <person name="Futagami T."/>
            <person name="Toyoda A."/>
            <person name="Takaki Y."/>
            <person name="Nishi S."/>
            <person name="Hori S."/>
            <person name="Arai W."/>
            <person name="Tsubouchi T."/>
            <person name="Morono Y."/>
            <person name="Uchiyama I."/>
            <person name="Ito T."/>
            <person name="Fujiyama A."/>
            <person name="Inagaki F."/>
            <person name="Takami H."/>
        </authorList>
    </citation>
    <scope>NUCLEOTIDE SEQUENCE</scope>
    <source>
        <strain evidence="1">Expedition CK06-06</strain>
    </source>
</reference>
<comment type="caution">
    <text evidence="1">The sequence shown here is derived from an EMBL/GenBank/DDBJ whole genome shotgun (WGS) entry which is preliminary data.</text>
</comment>
<protein>
    <submittedName>
        <fullName evidence="1">Uncharacterized protein</fullName>
    </submittedName>
</protein>
<dbReference type="EMBL" id="BARS01057420">
    <property type="protein sequence ID" value="GAG51143.1"/>
    <property type="molecule type" value="Genomic_DNA"/>
</dbReference>
<organism evidence="1">
    <name type="scientific">marine sediment metagenome</name>
    <dbReference type="NCBI Taxonomy" id="412755"/>
    <lineage>
        <taxon>unclassified sequences</taxon>
        <taxon>metagenomes</taxon>
        <taxon>ecological metagenomes</taxon>
    </lineage>
</organism>
<name>X0YRW9_9ZZZZ</name>
<dbReference type="AlphaFoldDB" id="X0YRW9"/>
<sequence>RRVINPQPANGNNYYMYGNKKDLQPLENLGIKCPYGTVGDLLWVREGWRCTGGGDLRNIIYRAEGDSAMSFCGVEDGRVGILHVPEPHWAEWDRLVYKTNRSCNWRSPIHMPKWATRIWLEITGIRVERVQEISDADVLA</sequence>
<proteinExistence type="predicted"/>
<feature type="non-terminal residue" evidence="1">
    <location>
        <position position="140"/>
    </location>
</feature>
<evidence type="ECO:0000313" key="1">
    <source>
        <dbReference type="EMBL" id="GAG51143.1"/>
    </source>
</evidence>
<feature type="non-terminal residue" evidence="1">
    <location>
        <position position="1"/>
    </location>
</feature>
<gene>
    <name evidence="1" type="ORF">S01H1_84192</name>
</gene>